<dbReference type="GO" id="GO:0008233">
    <property type="term" value="F:peptidase activity"/>
    <property type="evidence" value="ECO:0007669"/>
    <property type="project" value="UniProtKB-KW"/>
</dbReference>
<proteinExistence type="predicted"/>
<dbReference type="EMBL" id="ON649701">
    <property type="protein sequence ID" value="UVF62435.1"/>
    <property type="molecule type" value="Genomic_DNA"/>
</dbReference>
<organism evidence="1 2">
    <name type="scientific">Nitrososphaeria virus YSH_922147</name>
    <dbReference type="NCBI Taxonomy" id="3071323"/>
    <lineage>
        <taxon>Viruses</taxon>
        <taxon>Duplodnaviria</taxon>
        <taxon>Heunggongvirae</taxon>
        <taxon>Uroviricota</taxon>
        <taxon>Caudoviricetes</taxon>
        <taxon>Juravirales</taxon>
        <taxon>Yangangviridae</taxon>
        <taxon>Mathaucavirus</taxon>
        <taxon>Mathaucavirus yangshanense</taxon>
    </lineage>
</organism>
<dbReference type="GO" id="GO:0006508">
    <property type="term" value="P:proteolysis"/>
    <property type="evidence" value="ECO:0007669"/>
    <property type="project" value="UniProtKB-KW"/>
</dbReference>
<accession>A0A976UBH7</accession>
<evidence type="ECO:0000313" key="1">
    <source>
        <dbReference type="EMBL" id="UVF62435.1"/>
    </source>
</evidence>
<evidence type="ECO:0000313" key="2">
    <source>
        <dbReference type="Proteomes" id="UP001156973"/>
    </source>
</evidence>
<sequence>MSKVIIESHLVKFKEGKISGTALIPYFSLNGNGYTPEILEANDGACVPIDWNHDRREGAGNVCFKYNKETQRLTYEGTVTDPEILSEIKKNPNMHVSIEGDVYQVDKHCNSKTCYHIPLEMKIVRMAITPTPGVPETSLTLAESVKIIGEESELDEIKERLSKIESLICPDCGKFSS</sequence>
<protein>
    <submittedName>
        <fullName evidence="1">Prohead protease</fullName>
    </submittedName>
</protein>
<reference evidence="1 2" key="1">
    <citation type="submission" date="2022-05" db="EMBL/GenBank/DDBJ databases">
        <title>Diverse viruses of marine archaea discovered using metagenomics.</title>
        <authorList>
            <person name="Zhou Y."/>
        </authorList>
    </citation>
    <scope>NUCLEOTIDE SEQUENCE [LARGE SCALE GENOMIC DNA]</scope>
    <source>
        <strain evidence="1">YSH_922147</strain>
    </source>
</reference>
<keyword evidence="1" id="KW-0378">Hydrolase</keyword>
<keyword evidence="1" id="KW-0645">Protease</keyword>
<keyword evidence="2" id="KW-1185">Reference proteome</keyword>
<dbReference type="KEGG" id="vg:80544986"/>
<dbReference type="Proteomes" id="UP001156973">
    <property type="component" value="Segment"/>
</dbReference>
<name>A0A976UBH7_9CAUD</name>